<feature type="region of interest" description="Disordered" evidence="9">
    <location>
        <begin position="399"/>
        <end position="427"/>
    </location>
</feature>
<dbReference type="GeneID" id="54286026"/>
<dbReference type="PIRSF" id="PIRSF016302">
    <property type="entry name" value="Man_a_manosd"/>
    <property type="match status" value="1"/>
</dbReference>
<keyword evidence="7 8" id="KW-0326">Glycosidase</keyword>
<proteinExistence type="inferred from homology"/>
<dbReference type="Gene3D" id="1.50.10.20">
    <property type="match status" value="1"/>
</dbReference>
<comment type="similarity">
    <text evidence="2 8">Belongs to the glycosyl hydrolase 76 family.</text>
</comment>
<comment type="catalytic activity">
    <reaction evidence="1 8">
        <text>Random hydrolysis of (1-&gt;6)-alpha-D-mannosidic linkages in unbranched (1-&gt;6)-mannans.</text>
        <dbReference type="EC" id="3.2.1.101"/>
    </reaction>
</comment>
<evidence type="ECO:0000313" key="11">
    <source>
        <dbReference type="EMBL" id="KAF2013954.1"/>
    </source>
</evidence>
<accession>A0A6A5XNM2</accession>
<keyword evidence="4 10" id="KW-0732">Signal</keyword>
<gene>
    <name evidence="11" type="ORF">BU24DRAFT_424967</name>
</gene>
<feature type="signal peptide" evidence="10">
    <location>
        <begin position="1"/>
        <end position="20"/>
    </location>
</feature>
<dbReference type="SUPFAM" id="SSF48208">
    <property type="entry name" value="Six-hairpin glycosidases"/>
    <property type="match status" value="1"/>
</dbReference>
<dbReference type="AlphaFoldDB" id="A0A6A5XNM2"/>
<dbReference type="Pfam" id="PF03663">
    <property type="entry name" value="Glyco_hydro_76"/>
    <property type="match status" value="1"/>
</dbReference>
<feature type="chain" id="PRO_5025475840" description="Mannan endo-1,6-alpha-mannosidase" evidence="10">
    <location>
        <begin position="21"/>
        <end position="448"/>
    </location>
</feature>
<dbReference type="Proteomes" id="UP000799778">
    <property type="component" value="Unassembled WGS sequence"/>
</dbReference>
<dbReference type="GO" id="GO:0009272">
    <property type="term" value="P:fungal-type cell wall biogenesis"/>
    <property type="evidence" value="ECO:0007669"/>
    <property type="project" value="TreeGrafter"/>
</dbReference>
<name>A0A6A5XNM2_9PLEO</name>
<protein>
    <recommendedName>
        <fullName evidence="3 8">Mannan endo-1,6-alpha-mannosidase</fullName>
        <ecNumber evidence="3 8">3.2.1.101</ecNumber>
    </recommendedName>
</protein>
<dbReference type="InterPro" id="IPR008928">
    <property type="entry name" value="6-hairpin_glycosidase_sf"/>
</dbReference>
<evidence type="ECO:0000256" key="2">
    <source>
        <dbReference type="ARBA" id="ARBA00009699"/>
    </source>
</evidence>
<evidence type="ECO:0000256" key="7">
    <source>
        <dbReference type="ARBA" id="ARBA00023295"/>
    </source>
</evidence>
<organism evidence="11 12">
    <name type="scientific">Aaosphaeria arxii CBS 175.79</name>
    <dbReference type="NCBI Taxonomy" id="1450172"/>
    <lineage>
        <taxon>Eukaryota</taxon>
        <taxon>Fungi</taxon>
        <taxon>Dikarya</taxon>
        <taxon>Ascomycota</taxon>
        <taxon>Pezizomycotina</taxon>
        <taxon>Dothideomycetes</taxon>
        <taxon>Pleosporomycetidae</taxon>
        <taxon>Pleosporales</taxon>
        <taxon>Pleosporales incertae sedis</taxon>
        <taxon>Aaosphaeria</taxon>
    </lineage>
</organism>
<reference evidence="11" key="1">
    <citation type="journal article" date="2020" name="Stud. Mycol.">
        <title>101 Dothideomycetes genomes: a test case for predicting lifestyles and emergence of pathogens.</title>
        <authorList>
            <person name="Haridas S."/>
            <person name="Albert R."/>
            <person name="Binder M."/>
            <person name="Bloem J."/>
            <person name="Labutti K."/>
            <person name="Salamov A."/>
            <person name="Andreopoulos B."/>
            <person name="Baker S."/>
            <person name="Barry K."/>
            <person name="Bills G."/>
            <person name="Bluhm B."/>
            <person name="Cannon C."/>
            <person name="Castanera R."/>
            <person name="Culley D."/>
            <person name="Daum C."/>
            <person name="Ezra D."/>
            <person name="Gonzalez J."/>
            <person name="Henrissat B."/>
            <person name="Kuo A."/>
            <person name="Liang C."/>
            <person name="Lipzen A."/>
            <person name="Lutzoni F."/>
            <person name="Magnuson J."/>
            <person name="Mondo S."/>
            <person name="Nolan M."/>
            <person name="Ohm R."/>
            <person name="Pangilinan J."/>
            <person name="Park H.-J."/>
            <person name="Ramirez L."/>
            <person name="Alfaro M."/>
            <person name="Sun H."/>
            <person name="Tritt A."/>
            <person name="Yoshinaga Y."/>
            <person name="Zwiers L.-H."/>
            <person name="Turgeon B."/>
            <person name="Goodwin S."/>
            <person name="Spatafora J."/>
            <person name="Crous P."/>
            <person name="Grigoriev I."/>
        </authorList>
    </citation>
    <scope>NUCLEOTIDE SEQUENCE</scope>
    <source>
        <strain evidence="11">CBS 175.79</strain>
    </source>
</reference>
<dbReference type="GO" id="GO:0016052">
    <property type="term" value="P:carbohydrate catabolic process"/>
    <property type="evidence" value="ECO:0007669"/>
    <property type="project" value="InterPro"/>
</dbReference>
<dbReference type="InterPro" id="IPR014480">
    <property type="entry name" value="Mannan-1_6-alpha_mannosidase"/>
</dbReference>
<feature type="compositionally biased region" description="Polar residues" evidence="9">
    <location>
        <begin position="412"/>
        <end position="427"/>
    </location>
</feature>
<dbReference type="EC" id="3.2.1.101" evidence="3 8"/>
<sequence length="448" mass="48240">MFALKCVSLLIPLLAGSASALDLDVKSSDSVKFVAKTLASALIDEYKGRSDDIPPGLFSDSGDPYYWSQFGAVWGGLVEYSKLTGDSQFDDVVAEALEFQLGSDRNYMPVNQTRTLDNEGQSNWALAALTASETSFKKPKEGEWLDVAKVVFENLVGRWDEKTCDGGLRWQIFSFNNGYTFKDINSAANFFLLSSRLALATGNETYSNWAEKSFKWAQSSGLISEKFYVFAGLDVENCESINRIQFTAPWGVFTEGAAVMYNLTNGNETWKNTVSKLVEAGDIFKANETSILSEVACESRNVCGNDQKSFKGIASRSLARAALVAPFVAEPLHEILEASAKGAASNCKGEGKDIACGFKWFEANSDVNSLGDEGLSEVQSALEVVQALLYPEAQGVLSNATEKNSTEKQEPSKTGTATGSSETPGAASTTGMAWSAVLFAAVLAASQL</sequence>
<dbReference type="OrthoDB" id="4187847at2759"/>
<evidence type="ECO:0000256" key="4">
    <source>
        <dbReference type="ARBA" id="ARBA00022729"/>
    </source>
</evidence>
<keyword evidence="6" id="KW-0325">Glycoprotein</keyword>
<evidence type="ECO:0000256" key="1">
    <source>
        <dbReference type="ARBA" id="ARBA00001452"/>
    </source>
</evidence>
<evidence type="ECO:0000313" key="12">
    <source>
        <dbReference type="Proteomes" id="UP000799778"/>
    </source>
</evidence>
<dbReference type="PANTHER" id="PTHR12145:SF36">
    <property type="entry name" value="MANNAN ENDO-1,6-ALPHA-MANNOSIDASE DCW1"/>
    <property type="match status" value="1"/>
</dbReference>
<dbReference type="PANTHER" id="PTHR12145">
    <property type="entry name" value="MANNAN ENDO-1,6-ALPHA-MANNOSIDASE DCW1"/>
    <property type="match status" value="1"/>
</dbReference>
<keyword evidence="12" id="KW-1185">Reference proteome</keyword>
<evidence type="ECO:0000256" key="6">
    <source>
        <dbReference type="ARBA" id="ARBA00023180"/>
    </source>
</evidence>
<evidence type="ECO:0000256" key="10">
    <source>
        <dbReference type="SAM" id="SignalP"/>
    </source>
</evidence>
<keyword evidence="5 8" id="KW-0378">Hydrolase</keyword>
<dbReference type="GO" id="GO:0008496">
    <property type="term" value="F:mannan endo-1,6-alpha-mannosidase activity"/>
    <property type="evidence" value="ECO:0007669"/>
    <property type="project" value="UniProtKB-UniRule"/>
</dbReference>
<evidence type="ECO:0000256" key="8">
    <source>
        <dbReference type="PIRNR" id="PIRNR016302"/>
    </source>
</evidence>
<dbReference type="RefSeq" id="XP_033382293.1">
    <property type="nucleotide sequence ID" value="XM_033528629.1"/>
</dbReference>
<evidence type="ECO:0000256" key="9">
    <source>
        <dbReference type="SAM" id="MobiDB-lite"/>
    </source>
</evidence>
<dbReference type="EMBL" id="ML978071">
    <property type="protein sequence ID" value="KAF2013954.1"/>
    <property type="molecule type" value="Genomic_DNA"/>
</dbReference>
<evidence type="ECO:0000256" key="5">
    <source>
        <dbReference type="ARBA" id="ARBA00022801"/>
    </source>
</evidence>
<evidence type="ECO:0000256" key="3">
    <source>
        <dbReference type="ARBA" id="ARBA00012350"/>
    </source>
</evidence>
<dbReference type="InterPro" id="IPR005198">
    <property type="entry name" value="Glyco_hydro_76"/>
</dbReference>